<dbReference type="STRING" id="54915.ADS79_28735"/>
<accession>A0A0K9YM94</accession>
<evidence type="ECO:0000259" key="2">
    <source>
        <dbReference type="Pfam" id="PF23451"/>
    </source>
</evidence>
<dbReference type="Gene3D" id="3.30.300.130">
    <property type="entry name" value="Fe-S cluster assembly (FSCA)"/>
    <property type="match status" value="1"/>
</dbReference>
<dbReference type="EMBL" id="LGIQ01000011">
    <property type="protein sequence ID" value="KNB69829.1"/>
    <property type="molecule type" value="Genomic_DNA"/>
</dbReference>
<dbReference type="InterPro" id="IPR034904">
    <property type="entry name" value="FSCA_dom_sf"/>
</dbReference>
<protein>
    <submittedName>
        <fullName evidence="3 4">Phenylacetate-CoA oxygenase</fullName>
    </submittedName>
</protein>
<evidence type="ECO:0000313" key="6">
    <source>
        <dbReference type="Proteomes" id="UP000319578"/>
    </source>
</evidence>
<gene>
    <name evidence="4" type="ORF">ADS79_28735</name>
    <name evidence="3" type="ORF">BRE01_25280</name>
</gene>
<organism evidence="4 5">
    <name type="scientific">Brevibacillus reuszeri</name>
    <dbReference type="NCBI Taxonomy" id="54915"/>
    <lineage>
        <taxon>Bacteria</taxon>
        <taxon>Bacillati</taxon>
        <taxon>Bacillota</taxon>
        <taxon>Bacilli</taxon>
        <taxon>Bacillales</taxon>
        <taxon>Paenibacillaceae</taxon>
        <taxon>Brevibacillus</taxon>
    </lineage>
</organism>
<sequence length="167" mass="18859">MTNDKTTQQESQEAICWEMLQDVKDPEIPVISMVEMGMIHKVRVESGVVEVEVLPTFVGCPALDIMKKNISEKLIEVEGISDVQVRFVYDPAWTSDRIALDARDKLKSFGIAPPPLDFKPGDSWDVSCPYCDSPYTQLENLFGPAACRSILYCRHCKNPFEALKPIY</sequence>
<evidence type="ECO:0000313" key="4">
    <source>
        <dbReference type="EMBL" id="KNB69829.1"/>
    </source>
</evidence>
<dbReference type="PATRIC" id="fig|54915.3.peg.4956"/>
<dbReference type="InterPro" id="IPR052339">
    <property type="entry name" value="Fe-S_Maturation_MIP18"/>
</dbReference>
<dbReference type="AlphaFoldDB" id="A0A0K9YM94"/>
<dbReference type="InterPro" id="IPR056572">
    <property type="entry name" value="Zn_ribbon_PaaD"/>
</dbReference>
<feature type="domain" description="MIP18 family-like" evidence="1">
    <location>
        <begin position="17"/>
        <end position="85"/>
    </location>
</feature>
<evidence type="ECO:0000313" key="5">
    <source>
        <dbReference type="Proteomes" id="UP000036834"/>
    </source>
</evidence>
<reference evidence="4" key="2">
    <citation type="submission" date="2015-07" db="EMBL/GenBank/DDBJ databases">
        <title>MeaNS - Measles Nucleotide Surveillance Program.</title>
        <authorList>
            <person name="Tran T."/>
            <person name="Druce J."/>
        </authorList>
    </citation>
    <scope>NUCLEOTIDE SEQUENCE</scope>
    <source>
        <strain evidence="4">DSM 9887</strain>
    </source>
</reference>
<dbReference type="NCBIfam" id="TIGR02159">
    <property type="entry name" value="PA_CoA_Oxy4"/>
    <property type="match status" value="1"/>
</dbReference>
<dbReference type="Pfam" id="PF23451">
    <property type="entry name" value="Zn_ribbon_PaaD"/>
    <property type="match status" value="1"/>
</dbReference>
<evidence type="ECO:0000313" key="3">
    <source>
        <dbReference type="EMBL" id="GED68826.1"/>
    </source>
</evidence>
<dbReference type="SUPFAM" id="SSF117916">
    <property type="entry name" value="Fe-S cluster assembly (FSCA) domain-like"/>
    <property type="match status" value="1"/>
</dbReference>
<dbReference type="PANTHER" id="PTHR42831">
    <property type="entry name" value="FE-S PROTEIN MATURATION AUXILIARY FACTOR YITW"/>
    <property type="match status" value="1"/>
</dbReference>
<dbReference type="Proteomes" id="UP000036834">
    <property type="component" value="Unassembled WGS sequence"/>
</dbReference>
<proteinExistence type="predicted"/>
<evidence type="ECO:0000259" key="1">
    <source>
        <dbReference type="Pfam" id="PF01883"/>
    </source>
</evidence>
<reference evidence="5" key="1">
    <citation type="submission" date="2015-07" db="EMBL/GenBank/DDBJ databases">
        <title>Genome sequencing project for genomic taxonomy and phylogenomics of Bacillus-like bacteria.</title>
        <authorList>
            <person name="Liu B."/>
            <person name="Wang J."/>
            <person name="Zhu Y."/>
            <person name="Liu G."/>
            <person name="Chen Q."/>
            <person name="Chen Z."/>
            <person name="Lan J."/>
            <person name="Che J."/>
            <person name="Ge C."/>
            <person name="Shi H."/>
            <person name="Pan Z."/>
            <person name="Liu X."/>
        </authorList>
    </citation>
    <scope>NUCLEOTIDE SEQUENCE [LARGE SCALE GENOMIC DNA]</scope>
    <source>
        <strain evidence="5">DSM 9887</strain>
    </source>
</reference>
<dbReference type="Pfam" id="PF01883">
    <property type="entry name" value="FeS_assembly_P"/>
    <property type="match status" value="1"/>
</dbReference>
<reference evidence="3 6" key="3">
    <citation type="submission" date="2019-06" db="EMBL/GenBank/DDBJ databases">
        <title>Whole genome shotgun sequence of Brevibacillus reuszeri NBRC 15719.</title>
        <authorList>
            <person name="Hosoyama A."/>
            <person name="Uohara A."/>
            <person name="Ohji S."/>
            <person name="Ichikawa N."/>
        </authorList>
    </citation>
    <scope>NUCLEOTIDE SEQUENCE [LARGE SCALE GENOMIC DNA]</scope>
    <source>
        <strain evidence="3 6">NBRC 15719</strain>
    </source>
</reference>
<dbReference type="PANTHER" id="PTHR42831:SF3">
    <property type="entry name" value="1,2-PHENYLACETYL-COA EPOXIDASE, SUBUNIT D-RELATED"/>
    <property type="match status" value="1"/>
</dbReference>
<comment type="caution">
    <text evidence="4">The sequence shown here is derived from an EMBL/GenBank/DDBJ whole genome shotgun (WGS) entry which is preliminary data.</text>
</comment>
<name>A0A0K9YM94_9BACL</name>
<dbReference type="InterPro" id="IPR011883">
    <property type="entry name" value="PaaD-like"/>
</dbReference>
<dbReference type="RefSeq" id="WP_049741866.1">
    <property type="nucleotide sequence ID" value="NZ_BJON01000009.1"/>
</dbReference>
<feature type="domain" description="PaaD zinc beta ribbon" evidence="2">
    <location>
        <begin position="114"/>
        <end position="164"/>
    </location>
</feature>
<dbReference type="EMBL" id="BJON01000009">
    <property type="protein sequence ID" value="GED68826.1"/>
    <property type="molecule type" value="Genomic_DNA"/>
</dbReference>
<dbReference type="InterPro" id="IPR002744">
    <property type="entry name" value="MIP18-like"/>
</dbReference>
<dbReference type="OrthoDB" id="3684942at2"/>
<dbReference type="Proteomes" id="UP000319578">
    <property type="component" value="Unassembled WGS sequence"/>
</dbReference>
<keyword evidence="6" id="KW-1185">Reference proteome</keyword>